<dbReference type="Proteomes" id="UP001331515">
    <property type="component" value="Unassembled WGS sequence"/>
</dbReference>
<gene>
    <name evidence="2" type="ORF">CgunFtcFv8_020126</name>
</gene>
<comment type="caution">
    <text evidence="2">The sequence shown here is derived from an EMBL/GenBank/DDBJ whole genome shotgun (WGS) entry which is preliminary data.</text>
</comment>
<evidence type="ECO:0000313" key="2">
    <source>
        <dbReference type="EMBL" id="KAK5922899.1"/>
    </source>
</evidence>
<feature type="region of interest" description="Disordered" evidence="1">
    <location>
        <begin position="32"/>
        <end position="66"/>
    </location>
</feature>
<evidence type="ECO:0000256" key="1">
    <source>
        <dbReference type="SAM" id="MobiDB-lite"/>
    </source>
</evidence>
<reference evidence="2 3" key="1">
    <citation type="journal article" date="2023" name="Mol. Biol. Evol.">
        <title>Genomics of Secondarily Temperate Adaptation in the Only Non-Antarctic Icefish.</title>
        <authorList>
            <person name="Rivera-Colon A.G."/>
            <person name="Rayamajhi N."/>
            <person name="Minhas B.F."/>
            <person name="Madrigal G."/>
            <person name="Bilyk K.T."/>
            <person name="Yoon V."/>
            <person name="Hune M."/>
            <person name="Gregory S."/>
            <person name="Cheng C.H.C."/>
            <person name="Catchen J.M."/>
        </authorList>
    </citation>
    <scope>NUCLEOTIDE SEQUENCE [LARGE SCALE GENOMIC DNA]</scope>
    <source>
        <tissue evidence="2">White muscle</tissue>
    </source>
</reference>
<protein>
    <submittedName>
        <fullName evidence="2">Uncharacterized protein</fullName>
    </submittedName>
</protein>
<dbReference type="EMBL" id="JAURVH010001522">
    <property type="protein sequence ID" value="KAK5922899.1"/>
    <property type="molecule type" value="Genomic_DNA"/>
</dbReference>
<accession>A0AAN8HSW4</accession>
<keyword evidence="3" id="KW-1185">Reference proteome</keyword>
<sequence>MKPPGLLQRLAAGGGQEEACESSVDLSAANLRGPSRLHTQHEDLKPVGCTTSSSHPEVGEVLRSCT</sequence>
<organism evidence="2 3">
    <name type="scientific">Champsocephalus gunnari</name>
    <name type="common">Mackerel icefish</name>
    <dbReference type="NCBI Taxonomy" id="52237"/>
    <lineage>
        <taxon>Eukaryota</taxon>
        <taxon>Metazoa</taxon>
        <taxon>Chordata</taxon>
        <taxon>Craniata</taxon>
        <taxon>Vertebrata</taxon>
        <taxon>Euteleostomi</taxon>
        <taxon>Actinopterygii</taxon>
        <taxon>Neopterygii</taxon>
        <taxon>Teleostei</taxon>
        <taxon>Neoteleostei</taxon>
        <taxon>Acanthomorphata</taxon>
        <taxon>Eupercaria</taxon>
        <taxon>Perciformes</taxon>
        <taxon>Notothenioidei</taxon>
        <taxon>Channichthyidae</taxon>
        <taxon>Champsocephalus</taxon>
    </lineage>
</organism>
<evidence type="ECO:0000313" key="3">
    <source>
        <dbReference type="Proteomes" id="UP001331515"/>
    </source>
</evidence>
<dbReference type="AlphaFoldDB" id="A0AAN8HSW4"/>
<name>A0AAN8HSW4_CHAGU</name>
<proteinExistence type="predicted"/>